<organism evidence="1 2">
    <name type="scientific">Trinickia dinghuensis</name>
    <dbReference type="NCBI Taxonomy" id="2291023"/>
    <lineage>
        <taxon>Bacteria</taxon>
        <taxon>Pseudomonadati</taxon>
        <taxon>Pseudomonadota</taxon>
        <taxon>Betaproteobacteria</taxon>
        <taxon>Burkholderiales</taxon>
        <taxon>Burkholderiaceae</taxon>
        <taxon>Trinickia</taxon>
    </lineage>
</organism>
<keyword evidence="2" id="KW-1185">Reference proteome</keyword>
<protein>
    <submittedName>
        <fullName evidence="1">Uncharacterized protein</fullName>
    </submittedName>
</protein>
<name>A0A3D8K3E3_9BURK</name>
<sequence>MTNDRPVSRWSQAQLSLWLSRRRLDQLRRIAVSLPPGATPLDAIDRALDLATAPIFAPRPGALVDEAESAHAVEQLAAMEARLAAITATSEQVLSAKLDRLALVVDQVRDLAIASSPATLASGSLDFEDQADESAGGDVGEDISQWLRVRLAVAGETPKEVAVIRATAQSVARPFGPSSITRFDAILSAVDGRPIRDALSSGPIFVSDIEASRALARLDRGQPICLLCRPSRDGRWTVDAHLVDKSGETGDAIASFLA</sequence>
<dbReference type="EMBL" id="QRGA01000003">
    <property type="protein sequence ID" value="RDU99749.1"/>
    <property type="molecule type" value="Genomic_DNA"/>
</dbReference>
<comment type="caution">
    <text evidence="1">The sequence shown here is derived from an EMBL/GenBank/DDBJ whole genome shotgun (WGS) entry which is preliminary data.</text>
</comment>
<gene>
    <name evidence="1" type="ORF">DWV00_04845</name>
</gene>
<dbReference type="RefSeq" id="WP_115532417.1">
    <property type="nucleotide sequence ID" value="NZ_QRGA01000003.1"/>
</dbReference>
<evidence type="ECO:0000313" key="1">
    <source>
        <dbReference type="EMBL" id="RDU99749.1"/>
    </source>
</evidence>
<proteinExistence type="predicted"/>
<dbReference type="Proteomes" id="UP000256838">
    <property type="component" value="Unassembled WGS sequence"/>
</dbReference>
<dbReference type="AlphaFoldDB" id="A0A3D8K3E3"/>
<dbReference type="OrthoDB" id="9086533at2"/>
<evidence type="ECO:0000313" key="2">
    <source>
        <dbReference type="Proteomes" id="UP000256838"/>
    </source>
</evidence>
<accession>A0A3D8K3E3</accession>
<reference evidence="1 2" key="1">
    <citation type="submission" date="2018-08" db="EMBL/GenBank/DDBJ databases">
        <title>Paraburkholderia sp. DHOM06 isolated from forest soil.</title>
        <authorList>
            <person name="Gao Z.-H."/>
            <person name="Qiu L.-H."/>
        </authorList>
    </citation>
    <scope>NUCLEOTIDE SEQUENCE [LARGE SCALE GENOMIC DNA]</scope>
    <source>
        <strain evidence="1 2">DHOM06</strain>
    </source>
</reference>